<feature type="chain" id="PRO_5012306488" description="DUF5723 domain-containing protein" evidence="1">
    <location>
        <begin position="20"/>
        <end position="361"/>
    </location>
</feature>
<gene>
    <name evidence="2" type="ORF">A9Q93_07995</name>
</gene>
<reference evidence="3" key="1">
    <citation type="journal article" date="2017" name="Proc. Natl. Acad. Sci. U.S.A.">
        <title>Simulation of Deepwater Horizon oil plume reveals substrate specialization within a complex community of hydrocarbon-degraders.</title>
        <authorList>
            <person name="Hu P."/>
            <person name="Dubinsky E.A."/>
            <person name="Probst A.J."/>
            <person name="Wang J."/>
            <person name="Sieber C.M.K."/>
            <person name="Tom L.M."/>
            <person name="Gardinali P."/>
            <person name="Banfield J.F."/>
            <person name="Atlas R.M."/>
            <person name="Andersen G.L."/>
        </authorList>
    </citation>
    <scope>NUCLEOTIDE SEQUENCE [LARGE SCALE GENOMIC DNA]</scope>
</reference>
<sequence>MKNRYFVIFMILSSGLLTAQNGFSDILAAGVEAGERFSNSYMTPAAEAFNYNLSSGWYDDAKVLKPGKFKIQLKAQATFSPSDRKSFILDPEEYEEIIQRSYDNTNNPPANIEVVFGDGSSSPRSVATALGENVMNQQLIIRSREATTGFLLQEDVINLPNGIGNEGLDVIPTAFIQVGVGIGAGLELKGRIIPEVTIDEAKTDLYGVGLQWELSQLLSSDQNGFPLNISVLGGLTRLNASYDFEDGAVVDGENQSIETKINSFNFSAIVGTNRKVLNFYGGLNYNLGNTQTDLLGTYSFNSNTVIFPVAATVEDPFSVDTNVSGFLGTVGAKLTLGAFNVSADYTFGEFSTASASLFFRI</sequence>
<dbReference type="Pfam" id="PF20230">
    <property type="entry name" value="DUF6588"/>
    <property type="match status" value="1"/>
</dbReference>
<dbReference type="EMBL" id="MAAX01000119">
    <property type="protein sequence ID" value="OUS14535.1"/>
    <property type="molecule type" value="Genomic_DNA"/>
</dbReference>
<comment type="caution">
    <text evidence="2">The sequence shown here is derived from an EMBL/GenBank/DDBJ whole genome shotgun (WGS) entry which is preliminary data.</text>
</comment>
<dbReference type="InterPro" id="IPR046495">
    <property type="entry name" value="DUF6588"/>
</dbReference>
<feature type="signal peptide" evidence="1">
    <location>
        <begin position="1"/>
        <end position="19"/>
    </location>
</feature>
<evidence type="ECO:0000256" key="1">
    <source>
        <dbReference type="SAM" id="SignalP"/>
    </source>
</evidence>
<evidence type="ECO:0000313" key="2">
    <source>
        <dbReference type="EMBL" id="OUS14535.1"/>
    </source>
</evidence>
<name>A0A1Z8AW35_9FLAO</name>
<accession>A0A1Z8AW35</accession>
<dbReference type="Proteomes" id="UP000196102">
    <property type="component" value="Unassembled WGS sequence"/>
</dbReference>
<evidence type="ECO:0000313" key="3">
    <source>
        <dbReference type="Proteomes" id="UP000196102"/>
    </source>
</evidence>
<protein>
    <recommendedName>
        <fullName evidence="4">DUF5723 domain-containing protein</fullName>
    </recommendedName>
</protein>
<dbReference type="RefSeq" id="WP_303686889.1">
    <property type="nucleotide sequence ID" value="NZ_CAJXYO010000007.1"/>
</dbReference>
<organism evidence="2 3">
    <name type="scientific">Nonlabens dokdonensis</name>
    <dbReference type="NCBI Taxonomy" id="328515"/>
    <lineage>
        <taxon>Bacteria</taxon>
        <taxon>Pseudomonadati</taxon>
        <taxon>Bacteroidota</taxon>
        <taxon>Flavobacteriia</taxon>
        <taxon>Flavobacteriales</taxon>
        <taxon>Flavobacteriaceae</taxon>
        <taxon>Nonlabens</taxon>
    </lineage>
</organism>
<dbReference type="AlphaFoldDB" id="A0A1Z8AW35"/>
<keyword evidence="1" id="KW-0732">Signal</keyword>
<proteinExistence type="predicted"/>
<evidence type="ECO:0008006" key="4">
    <source>
        <dbReference type="Google" id="ProtNLM"/>
    </source>
</evidence>